<evidence type="ECO:0000313" key="2">
    <source>
        <dbReference type="Proteomes" id="UP000516305"/>
    </source>
</evidence>
<organism evidence="1 2">
    <name type="scientific">Croceimicrobium hydrocarbonivorans</name>
    <dbReference type="NCBI Taxonomy" id="2761580"/>
    <lineage>
        <taxon>Bacteria</taxon>
        <taxon>Pseudomonadati</taxon>
        <taxon>Bacteroidota</taxon>
        <taxon>Flavobacteriia</taxon>
        <taxon>Flavobacteriales</taxon>
        <taxon>Owenweeksiaceae</taxon>
        <taxon>Croceimicrobium</taxon>
    </lineage>
</organism>
<dbReference type="Proteomes" id="UP000516305">
    <property type="component" value="Chromosome"/>
</dbReference>
<protein>
    <recommendedName>
        <fullName evidence="3">Helix-hairpin-helix motif-containing protein</fullName>
    </recommendedName>
</protein>
<dbReference type="SUPFAM" id="SSF47781">
    <property type="entry name" value="RuvA domain 2-like"/>
    <property type="match status" value="1"/>
</dbReference>
<dbReference type="InterPro" id="IPR010994">
    <property type="entry name" value="RuvA_2-like"/>
</dbReference>
<dbReference type="RefSeq" id="WP_210759833.1">
    <property type="nucleotide sequence ID" value="NZ_CP060139.1"/>
</dbReference>
<dbReference type="EMBL" id="CP060139">
    <property type="protein sequence ID" value="QNR25306.1"/>
    <property type="molecule type" value="Genomic_DNA"/>
</dbReference>
<keyword evidence="2" id="KW-1185">Reference proteome</keyword>
<dbReference type="KEGG" id="chyd:H4K34_05555"/>
<sequence length="650" mass="76148">MIRAFVLSLLICKGLVAQSLWEQQLEQSSLAEQSPEALEQWANQLQNWEQRPIEINLWSRQQLMETGLFNVFQVHNLLQYRERYGALLSIPELNLIKGFEKERIQFLAPYLSFQTKESSHGLSWQSFRNIREHQLAWRWQLNRRNLDANQKNTYLGDPLESRLVYRAQNRSGLSIGLNLQKDPGEAWHLPFGFDHLAGHLQYQGPGKWRKLILGDFHFSFGQGLSLWSGSAFHATGFDQAFAAYARGISAFGGSEEQRFFRGVAVSYQKDAWRTETFISFRDLDASLTETKEGRVAMIRNGGYHRNEKELSSKDQVSLKSLGMALHYEGKNFDLSFLHHQHYFAIPLMEASDLSESHKVVGKSYYGYALAGQLLWQQFHLFGEWAMDQEADWALYIGWERNWWERFKIRQAWRKFQVNYQGFWNDARARSGSAGEFGILHQIEANWTYQLRSLVEVDYYAFPWPRYQIEGPSAGKRISFIQEWRPKSSQSLELRLRHQKDEKWDGTSFKGDPALSRSSVENWQIRFVHKLQLSSAWSSRSSIQFYLLPENWNQVASFLSQQWTYKFGSWRHSLSLSMANDPAGIAVFYDYEPDLLRSFSIPAYRGQSLRLSIYSRWKSRKWQAEAKLAYADDIYYSNAQIELKLQLHYSF</sequence>
<dbReference type="AlphaFoldDB" id="A0A7H0VHV8"/>
<accession>A0A7H0VHV8</accession>
<gene>
    <name evidence="1" type="ORF">H4K34_05555</name>
</gene>
<name>A0A7H0VHV8_9FLAO</name>
<reference evidence="1 2" key="1">
    <citation type="submission" date="2020-08" db="EMBL/GenBank/DDBJ databases">
        <title>Croceimicrobium hydrocarbonivorans gen. nov., sp. nov., a novel marine bacterium isolated from a bacterial consortium that degrades polyethylene terephthalate.</title>
        <authorList>
            <person name="Liu R."/>
        </authorList>
    </citation>
    <scope>NUCLEOTIDE SEQUENCE [LARGE SCALE GENOMIC DNA]</scope>
    <source>
        <strain evidence="1 2">A20-9</strain>
    </source>
</reference>
<evidence type="ECO:0008006" key="3">
    <source>
        <dbReference type="Google" id="ProtNLM"/>
    </source>
</evidence>
<proteinExistence type="predicted"/>
<evidence type="ECO:0000313" key="1">
    <source>
        <dbReference type="EMBL" id="QNR25306.1"/>
    </source>
</evidence>